<proteinExistence type="predicted"/>
<gene>
    <name evidence="1" type="ORF">H9654_04920</name>
</gene>
<dbReference type="EMBL" id="JACSQS010000003">
    <property type="protein sequence ID" value="MBD7953547.1"/>
    <property type="molecule type" value="Genomic_DNA"/>
</dbReference>
<evidence type="ECO:0000313" key="1">
    <source>
        <dbReference type="EMBL" id="MBD7953547.1"/>
    </source>
</evidence>
<sequence>MLALRRDAAAGIPAAMRDLADVMQRCGFGKLHGPLFEKHVDEMAAQMRPDQVHLLRAAAARRQALCETIPGTFDEQVQQQRQLLQDAAGKGDLLARLRQRTRAFTQQAKAGLPDDADALIDEALMSSDPRALFELASLHNTSPELLAKAGMRTTRSDGAALVLVACERGLDCSASSEFGDDLCIASAMCTEDLDTVVLNAAAAEGRTEEVQARMQWMRTMLDEVDRAR</sequence>
<comment type="caution">
    <text evidence="1">The sequence shown here is derived from an EMBL/GenBank/DDBJ whole genome shotgun (WGS) entry which is preliminary data.</text>
</comment>
<reference evidence="1 2" key="1">
    <citation type="submission" date="2020-08" db="EMBL/GenBank/DDBJ databases">
        <title>A Genomic Blueprint of the Chicken Gut Microbiome.</title>
        <authorList>
            <person name="Gilroy R."/>
            <person name="Ravi A."/>
            <person name="Getino M."/>
            <person name="Pursley I."/>
            <person name="Horton D.L."/>
            <person name="Alikhan N.-F."/>
            <person name="Baker D."/>
            <person name="Gharbi K."/>
            <person name="Hall N."/>
            <person name="Watson M."/>
            <person name="Adriaenssens E.M."/>
            <person name="Foster-Nyarko E."/>
            <person name="Jarju S."/>
            <person name="Secka A."/>
            <person name="Antonio M."/>
            <person name="Oren A."/>
            <person name="Chaudhuri R."/>
            <person name="La Ragione R.M."/>
            <person name="Hildebrand F."/>
            <person name="Pallen M.J."/>
        </authorList>
    </citation>
    <scope>NUCLEOTIDE SEQUENCE [LARGE SCALE GENOMIC DNA]</scope>
    <source>
        <strain evidence="1 2">Sa5BUN4</strain>
    </source>
</reference>
<keyword evidence="2" id="KW-1185">Reference proteome</keyword>
<name>A0A8X8FVB7_9GAMM</name>
<evidence type="ECO:0000313" key="2">
    <source>
        <dbReference type="Proteomes" id="UP000636938"/>
    </source>
</evidence>
<organism evidence="1 2">
    <name type="scientific">Stenotrophomonas lacuserhaii</name>
    <dbReference type="NCBI Taxonomy" id="2760084"/>
    <lineage>
        <taxon>Bacteria</taxon>
        <taxon>Pseudomonadati</taxon>
        <taxon>Pseudomonadota</taxon>
        <taxon>Gammaproteobacteria</taxon>
        <taxon>Lysobacterales</taxon>
        <taxon>Lysobacteraceae</taxon>
        <taxon>Stenotrophomonas</taxon>
    </lineage>
</organism>
<dbReference type="RefSeq" id="WP_191769472.1">
    <property type="nucleotide sequence ID" value="NZ_JACSQS010000003.1"/>
</dbReference>
<accession>A0A8X8FVB7</accession>
<protein>
    <submittedName>
        <fullName evidence="1">Uncharacterized protein</fullName>
    </submittedName>
</protein>
<dbReference type="AlphaFoldDB" id="A0A8X8FVB7"/>
<dbReference type="Proteomes" id="UP000636938">
    <property type="component" value="Unassembled WGS sequence"/>
</dbReference>